<evidence type="ECO:0000313" key="14">
    <source>
        <dbReference type="Proteomes" id="UP000032304"/>
    </source>
</evidence>
<evidence type="ECO:0000256" key="5">
    <source>
        <dbReference type="ARBA" id="ARBA00022679"/>
    </source>
</evidence>
<evidence type="ECO:0000256" key="7">
    <source>
        <dbReference type="ARBA" id="ARBA00023315"/>
    </source>
</evidence>
<evidence type="ECO:0000256" key="10">
    <source>
        <dbReference type="ARBA" id="ARBA00048109"/>
    </source>
</evidence>
<evidence type="ECO:0000256" key="4">
    <source>
        <dbReference type="ARBA" id="ARBA00005189"/>
    </source>
</evidence>
<dbReference type="Gramene" id="KJB77249">
    <property type="protein sequence ID" value="KJB77249"/>
    <property type="gene ID" value="B456_012G127600"/>
</dbReference>
<dbReference type="eggNOG" id="ENOG502QSH5">
    <property type="taxonomic scope" value="Eukaryota"/>
</dbReference>
<dbReference type="Pfam" id="PF03007">
    <property type="entry name" value="WS_DGAT_cat"/>
    <property type="match status" value="1"/>
</dbReference>
<dbReference type="PANTHER" id="PTHR31650:SF34">
    <property type="entry name" value="O-ACYLTRANSFERASE WSD1-LIKE ISOFORM X1"/>
    <property type="match status" value="1"/>
</dbReference>
<evidence type="ECO:0000256" key="9">
    <source>
        <dbReference type="ARBA" id="ARBA00047604"/>
    </source>
</evidence>
<dbReference type="STRING" id="29730.A0A0D2V5U3"/>
<dbReference type="GO" id="GO:0005789">
    <property type="term" value="C:endoplasmic reticulum membrane"/>
    <property type="evidence" value="ECO:0007669"/>
    <property type="project" value="UniProtKB-SubCell"/>
</dbReference>
<keyword evidence="7" id="KW-0012">Acyltransferase</keyword>
<evidence type="ECO:0000256" key="6">
    <source>
        <dbReference type="ARBA" id="ARBA00022824"/>
    </source>
</evidence>
<accession>A0A0D2V5U3</accession>
<dbReference type="EMBL" id="CM001751">
    <property type="protein sequence ID" value="KJB77249.1"/>
    <property type="molecule type" value="Genomic_DNA"/>
</dbReference>
<sequence length="397" mass="44404">MANELNVEDGEYSEPVSPTAQYFNSSVLSVCVLAVLDTEIPIDDSPALGLLKDVFLPISPRFSSLMVEDENGVKHWKKVEVKLEDHVNIPNFPSGLSPQSYDNHLSNYLSKIAMEQLPHNRPLWNIHIIKYPTSNAAGNLIFKLHHSLGDGYSLMAALLSCLQRADSTSIFRNIPKVLRSAFNTVSDFGWSLMKSSCVEDDISLIRSGNPAVEFKLVVISAMTFSLDDIKQIKTKLRVEGISRLINEHSTALVLLNTKAIREYKSVKEIHKPYAEKVWGNQFAFLHISIPELTSLESLNPLDFAIAKYIYNTIKNSSMTLSNMIGPVERMALANHPIKSLYFMVAGEPKSLTITMISYMGKLRVAFKTEKDSIDPEKLKSSIQTVFEMILKAAHDIA</sequence>
<comment type="catalytic activity">
    <reaction evidence="10">
        <text>an acyl-CoA + a 1,2-diacyl-sn-glycerol = a triacyl-sn-glycerol + CoA</text>
        <dbReference type="Rhea" id="RHEA:10868"/>
        <dbReference type="ChEBI" id="CHEBI:17815"/>
        <dbReference type="ChEBI" id="CHEBI:57287"/>
        <dbReference type="ChEBI" id="CHEBI:58342"/>
        <dbReference type="ChEBI" id="CHEBI:64615"/>
        <dbReference type="EC" id="2.3.1.20"/>
    </reaction>
</comment>
<dbReference type="GO" id="GO:0047196">
    <property type="term" value="F:long-chain-alcohol O-fatty-acyltransferase activity"/>
    <property type="evidence" value="ECO:0007669"/>
    <property type="project" value="UniProtKB-EC"/>
</dbReference>
<dbReference type="PANTHER" id="PTHR31650">
    <property type="entry name" value="O-ACYLTRANSFERASE (WSD1-LIKE) FAMILY PROTEIN"/>
    <property type="match status" value="1"/>
</dbReference>
<comment type="pathway">
    <text evidence="4">Lipid metabolism.</text>
</comment>
<dbReference type="Pfam" id="PF06974">
    <property type="entry name" value="WS_DGAT_C"/>
    <property type="match status" value="1"/>
</dbReference>
<comment type="subcellular location">
    <subcellularLocation>
        <location evidence="1">Cell membrane</location>
        <topology evidence="1">Single-pass membrane protein</topology>
    </subcellularLocation>
    <subcellularLocation>
        <location evidence="2">Endoplasmic reticulum membrane</location>
    </subcellularLocation>
</comment>
<dbReference type="UniPathway" id="UPA00282"/>
<comment type="similarity">
    <text evidence="8">In the N-terminal section; belongs to the long-chain O-acyltransferase family.</text>
</comment>
<evidence type="ECO:0000256" key="1">
    <source>
        <dbReference type="ARBA" id="ARBA00004162"/>
    </source>
</evidence>
<reference evidence="13 14" key="1">
    <citation type="journal article" date="2012" name="Nature">
        <title>Repeated polyploidization of Gossypium genomes and the evolution of spinnable cotton fibres.</title>
        <authorList>
            <person name="Paterson A.H."/>
            <person name="Wendel J.F."/>
            <person name="Gundlach H."/>
            <person name="Guo H."/>
            <person name="Jenkins J."/>
            <person name="Jin D."/>
            <person name="Llewellyn D."/>
            <person name="Showmaker K.C."/>
            <person name="Shu S."/>
            <person name="Udall J."/>
            <person name="Yoo M.J."/>
            <person name="Byers R."/>
            <person name="Chen W."/>
            <person name="Doron-Faigenboim A."/>
            <person name="Duke M.V."/>
            <person name="Gong L."/>
            <person name="Grimwood J."/>
            <person name="Grover C."/>
            <person name="Grupp K."/>
            <person name="Hu G."/>
            <person name="Lee T.H."/>
            <person name="Li J."/>
            <person name="Lin L."/>
            <person name="Liu T."/>
            <person name="Marler B.S."/>
            <person name="Page J.T."/>
            <person name="Roberts A.W."/>
            <person name="Romanel E."/>
            <person name="Sanders W.S."/>
            <person name="Szadkowski E."/>
            <person name="Tan X."/>
            <person name="Tang H."/>
            <person name="Xu C."/>
            <person name="Wang J."/>
            <person name="Wang Z."/>
            <person name="Zhang D."/>
            <person name="Zhang L."/>
            <person name="Ashrafi H."/>
            <person name="Bedon F."/>
            <person name="Bowers J.E."/>
            <person name="Brubaker C.L."/>
            <person name="Chee P.W."/>
            <person name="Das S."/>
            <person name="Gingle A.R."/>
            <person name="Haigler C.H."/>
            <person name="Harker D."/>
            <person name="Hoffmann L.V."/>
            <person name="Hovav R."/>
            <person name="Jones D.C."/>
            <person name="Lemke C."/>
            <person name="Mansoor S."/>
            <person name="ur Rahman M."/>
            <person name="Rainville L.N."/>
            <person name="Rambani A."/>
            <person name="Reddy U.K."/>
            <person name="Rong J.K."/>
            <person name="Saranga Y."/>
            <person name="Scheffler B.E."/>
            <person name="Scheffler J.A."/>
            <person name="Stelly D.M."/>
            <person name="Triplett B.A."/>
            <person name="Van Deynze A."/>
            <person name="Vaslin M.F."/>
            <person name="Waghmare V.N."/>
            <person name="Walford S.A."/>
            <person name="Wright R.J."/>
            <person name="Zaki E.A."/>
            <person name="Zhang T."/>
            <person name="Dennis E.S."/>
            <person name="Mayer K.F."/>
            <person name="Peterson D.G."/>
            <person name="Rokhsar D.S."/>
            <person name="Wang X."/>
            <person name="Schmutz J."/>
        </authorList>
    </citation>
    <scope>NUCLEOTIDE SEQUENCE [LARGE SCALE GENOMIC DNA]</scope>
</reference>
<feature type="domain" description="O-acyltransferase WSD1 C-terminal" evidence="12">
    <location>
        <begin position="304"/>
        <end position="389"/>
    </location>
</feature>
<dbReference type="AlphaFoldDB" id="A0A0D2V5U3"/>
<name>A0A0D2V5U3_GOSRA</name>
<evidence type="ECO:0000256" key="3">
    <source>
        <dbReference type="ARBA" id="ARBA00004771"/>
    </source>
</evidence>
<protein>
    <submittedName>
        <fullName evidence="13">Uncharacterized protein</fullName>
    </submittedName>
</protein>
<dbReference type="Proteomes" id="UP000032304">
    <property type="component" value="Chromosome 12"/>
</dbReference>
<evidence type="ECO:0000313" key="13">
    <source>
        <dbReference type="EMBL" id="KJB77249.1"/>
    </source>
</evidence>
<dbReference type="GO" id="GO:0004144">
    <property type="term" value="F:diacylglycerol O-acyltransferase activity"/>
    <property type="evidence" value="ECO:0007669"/>
    <property type="project" value="UniProtKB-EC"/>
</dbReference>
<organism evidence="13 14">
    <name type="scientific">Gossypium raimondii</name>
    <name type="common">Peruvian cotton</name>
    <name type="synonym">Gossypium klotzschianum subsp. raimondii</name>
    <dbReference type="NCBI Taxonomy" id="29730"/>
    <lineage>
        <taxon>Eukaryota</taxon>
        <taxon>Viridiplantae</taxon>
        <taxon>Streptophyta</taxon>
        <taxon>Embryophyta</taxon>
        <taxon>Tracheophyta</taxon>
        <taxon>Spermatophyta</taxon>
        <taxon>Magnoliopsida</taxon>
        <taxon>eudicotyledons</taxon>
        <taxon>Gunneridae</taxon>
        <taxon>Pentapetalae</taxon>
        <taxon>rosids</taxon>
        <taxon>malvids</taxon>
        <taxon>Malvales</taxon>
        <taxon>Malvaceae</taxon>
        <taxon>Malvoideae</taxon>
        <taxon>Gossypium</taxon>
    </lineage>
</organism>
<keyword evidence="5" id="KW-0808">Transferase</keyword>
<comment type="pathway">
    <text evidence="3">Glycerolipid metabolism; triacylglycerol biosynthesis.</text>
</comment>
<dbReference type="OMA" id="YEGASRY"/>
<dbReference type="InterPro" id="IPR009721">
    <property type="entry name" value="O-acyltransferase_WSD1_C"/>
</dbReference>
<dbReference type="GO" id="GO:0019432">
    <property type="term" value="P:triglyceride biosynthetic process"/>
    <property type="evidence" value="ECO:0007669"/>
    <property type="project" value="UniProtKB-UniPathway"/>
</dbReference>
<dbReference type="GO" id="GO:0005886">
    <property type="term" value="C:plasma membrane"/>
    <property type="evidence" value="ECO:0007669"/>
    <property type="project" value="UniProtKB-SubCell"/>
</dbReference>
<dbReference type="InterPro" id="IPR045034">
    <property type="entry name" value="O-acyltransferase_WSD1-like"/>
</dbReference>
<evidence type="ECO:0000256" key="2">
    <source>
        <dbReference type="ARBA" id="ARBA00004586"/>
    </source>
</evidence>
<comment type="catalytic activity">
    <reaction evidence="9">
        <text>a long chain fatty alcohol + a fatty acyl-CoA = a long-chain alcohol wax ester + CoA</text>
        <dbReference type="Rhea" id="RHEA:38443"/>
        <dbReference type="ChEBI" id="CHEBI:17135"/>
        <dbReference type="ChEBI" id="CHEBI:57287"/>
        <dbReference type="ChEBI" id="CHEBI:77636"/>
        <dbReference type="ChEBI" id="CHEBI:235323"/>
        <dbReference type="EC" id="2.3.1.75"/>
    </reaction>
</comment>
<evidence type="ECO:0000259" key="12">
    <source>
        <dbReference type="Pfam" id="PF06974"/>
    </source>
</evidence>
<proteinExistence type="inferred from homology"/>
<evidence type="ECO:0000259" key="11">
    <source>
        <dbReference type="Pfam" id="PF03007"/>
    </source>
</evidence>
<gene>
    <name evidence="13" type="ORF">B456_012G127600</name>
</gene>
<feature type="domain" description="O-acyltransferase WSD1-like N-terminal" evidence="11">
    <location>
        <begin position="60"/>
        <end position="180"/>
    </location>
</feature>
<keyword evidence="6" id="KW-0256">Endoplasmic reticulum</keyword>
<evidence type="ECO:0000256" key="8">
    <source>
        <dbReference type="ARBA" id="ARBA00024360"/>
    </source>
</evidence>
<dbReference type="InterPro" id="IPR004255">
    <property type="entry name" value="O-acyltransferase_WSD1_N"/>
</dbReference>
<keyword evidence="14" id="KW-1185">Reference proteome</keyword>